<dbReference type="SFLD" id="SFLDG00358">
    <property type="entry name" value="Main_(cytGST)"/>
    <property type="match status" value="1"/>
</dbReference>
<dbReference type="Gene3D" id="3.40.30.10">
    <property type="entry name" value="Glutaredoxin"/>
    <property type="match status" value="1"/>
</dbReference>
<dbReference type="SFLD" id="SFLDG01152">
    <property type="entry name" value="Main.3:_Omega-_and_Tau-like"/>
    <property type="match status" value="1"/>
</dbReference>
<proteinExistence type="inferred from homology"/>
<evidence type="ECO:0000259" key="6">
    <source>
        <dbReference type="PROSITE" id="PS50405"/>
    </source>
</evidence>
<dbReference type="InterPro" id="IPR040079">
    <property type="entry name" value="Glutathione_S-Trfase"/>
</dbReference>
<dbReference type="PROSITE" id="PS50405">
    <property type="entry name" value="GST_CTER"/>
    <property type="match status" value="1"/>
</dbReference>
<dbReference type="SFLD" id="SFLDS00019">
    <property type="entry name" value="Glutathione_Transferase_(cytos"/>
    <property type="match status" value="1"/>
</dbReference>
<dbReference type="OMA" id="QCGRMHK"/>
<dbReference type="Pfam" id="PF02798">
    <property type="entry name" value="GST_N"/>
    <property type="match status" value="1"/>
</dbReference>
<evidence type="ECO:0000256" key="3">
    <source>
        <dbReference type="ARBA" id="ARBA00047960"/>
    </source>
</evidence>
<dbReference type="Gene3D" id="1.20.1050.10">
    <property type="match status" value="1"/>
</dbReference>
<dbReference type="GO" id="GO:0005737">
    <property type="term" value="C:cytoplasm"/>
    <property type="evidence" value="ECO:0000318"/>
    <property type="project" value="GO_Central"/>
</dbReference>
<evidence type="ECO:0000313" key="7">
    <source>
        <dbReference type="EMBL" id="EFJ11601.1"/>
    </source>
</evidence>
<dbReference type="PANTHER" id="PTHR11260">
    <property type="entry name" value="GLUTATHIONE S-TRANSFERASE, GST, SUPERFAMILY, GST DOMAIN CONTAINING"/>
    <property type="match status" value="1"/>
</dbReference>
<feature type="domain" description="GST C-terminal" evidence="6">
    <location>
        <begin position="90"/>
        <end position="217"/>
    </location>
</feature>
<dbReference type="InterPro" id="IPR045073">
    <property type="entry name" value="Omega/Tau-like"/>
</dbReference>
<comment type="similarity">
    <text evidence="4">Belongs to the GST superfamily.</text>
</comment>
<dbReference type="InterPro" id="IPR036282">
    <property type="entry name" value="Glutathione-S-Trfase_C_sf"/>
</dbReference>
<evidence type="ECO:0000313" key="8">
    <source>
        <dbReference type="Proteomes" id="UP000001514"/>
    </source>
</evidence>
<keyword evidence="2" id="KW-0808">Transferase</keyword>
<name>D8SVE8_SELML</name>
<dbReference type="InterPro" id="IPR045074">
    <property type="entry name" value="GST_C_Tau"/>
</dbReference>
<dbReference type="InterPro" id="IPR004046">
    <property type="entry name" value="GST_C"/>
</dbReference>
<dbReference type="GO" id="GO:0006749">
    <property type="term" value="P:glutathione metabolic process"/>
    <property type="evidence" value="ECO:0000318"/>
    <property type="project" value="GO_Central"/>
</dbReference>
<dbReference type="Gramene" id="EFJ11601">
    <property type="protein sequence ID" value="EFJ11601"/>
    <property type="gene ID" value="SELMODRAFT_125797"/>
</dbReference>
<dbReference type="PROSITE" id="PS50404">
    <property type="entry name" value="GST_NTER"/>
    <property type="match status" value="1"/>
</dbReference>
<dbReference type="Proteomes" id="UP000001514">
    <property type="component" value="Unassembled WGS sequence"/>
</dbReference>
<evidence type="ECO:0000256" key="1">
    <source>
        <dbReference type="ARBA" id="ARBA00012452"/>
    </source>
</evidence>
<evidence type="ECO:0000256" key="2">
    <source>
        <dbReference type="ARBA" id="ARBA00022679"/>
    </source>
</evidence>
<dbReference type="HOGENOM" id="CLU_011226_18_0_1"/>
<dbReference type="Pfam" id="PF00043">
    <property type="entry name" value="GST_C"/>
    <property type="match status" value="1"/>
</dbReference>
<evidence type="ECO:0000256" key="4">
    <source>
        <dbReference type="RuleBase" id="RU003494"/>
    </source>
</evidence>
<dbReference type="InterPro" id="IPR036249">
    <property type="entry name" value="Thioredoxin-like_sf"/>
</dbReference>
<evidence type="ECO:0000259" key="5">
    <source>
        <dbReference type="PROSITE" id="PS50404"/>
    </source>
</evidence>
<dbReference type="GO" id="GO:0004364">
    <property type="term" value="F:glutathione transferase activity"/>
    <property type="evidence" value="ECO:0000318"/>
    <property type="project" value="GO_Central"/>
</dbReference>
<feature type="domain" description="GST N-terminal" evidence="5">
    <location>
        <begin position="2"/>
        <end position="83"/>
    </location>
</feature>
<comment type="catalytic activity">
    <reaction evidence="3">
        <text>RX + glutathione = an S-substituted glutathione + a halide anion + H(+)</text>
        <dbReference type="Rhea" id="RHEA:16437"/>
        <dbReference type="ChEBI" id="CHEBI:15378"/>
        <dbReference type="ChEBI" id="CHEBI:16042"/>
        <dbReference type="ChEBI" id="CHEBI:17792"/>
        <dbReference type="ChEBI" id="CHEBI:57925"/>
        <dbReference type="ChEBI" id="CHEBI:90779"/>
        <dbReference type="EC" id="2.5.1.18"/>
    </reaction>
</comment>
<dbReference type="STRING" id="88036.D8SVE8"/>
<dbReference type="InterPro" id="IPR004045">
    <property type="entry name" value="Glutathione_S-Trfase_N"/>
</dbReference>
<dbReference type="eggNOG" id="KOG0406">
    <property type="taxonomic scope" value="Eukaryota"/>
</dbReference>
<accession>D8SVE8</accession>
<organism evidence="8">
    <name type="scientific">Selaginella moellendorffii</name>
    <name type="common">Spikemoss</name>
    <dbReference type="NCBI Taxonomy" id="88036"/>
    <lineage>
        <taxon>Eukaryota</taxon>
        <taxon>Viridiplantae</taxon>
        <taxon>Streptophyta</taxon>
        <taxon>Embryophyta</taxon>
        <taxon>Tracheophyta</taxon>
        <taxon>Lycopodiopsida</taxon>
        <taxon>Selaginellales</taxon>
        <taxon>Selaginellaceae</taxon>
        <taxon>Selaginella</taxon>
    </lineage>
</organism>
<dbReference type="SUPFAM" id="SSF47616">
    <property type="entry name" value="GST C-terminal domain-like"/>
    <property type="match status" value="1"/>
</dbReference>
<dbReference type="InParanoid" id="D8SVE8"/>
<dbReference type="CDD" id="cd03185">
    <property type="entry name" value="GST_C_Tau"/>
    <property type="match status" value="1"/>
</dbReference>
<keyword evidence="8" id="KW-1185">Reference proteome</keyword>
<protein>
    <recommendedName>
        <fullName evidence="1">glutathione transferase</fullName>
        <ecNumber evidence="1">2.5.1.18</ecNumber>
    </recommendedName>
</protein>
<dbReference type="EC" id="2.5.1.18" evidence="1"/>
<dbReference type="InterPro" id="IPR010987">
    <property type="entry name" value="Glutathione-S-Trfase_C-like"/>
</dbReference>
<dbReference type="KEGG" id="smo:SELMODRAFT_125797"/>
<dbReference type="SUPFAM" id="SSF52833">
    <property type="entry name" value="Thioredoxin-like"/>
    <property type="match status" value="1"/>
</dbReference>
<gene>
    <name evidence="7" type="ORF">SELMODRAFT_125797</name>
</gene>
<dbReference type="PANTHER" id="PTHR11260:SF781">
    <property type="entry name" value="GLUTATHIONE S-TRANSFERASE U19"/>
    <property type="match status" value="1"/>
</dbReference>
<reference evidence="7 8" key="1">
    <citation type="journal article" date="2011" name="Science">
        <title>The Selaginella genome identifies genetic changes associated with the evolution of vascular plants.</title>
        <authorList>
            <person name="Banks J.A."/>
            <person name="Nishiyama T."/>
            <person name="Hasebe M."/>
            <person name="Bowman J.L."/>
            <person name="Gribskov M."/>
            <person name="dePamphilis C."/>
            <person name="Albert V.A."/>
            <person name="Aono N."/>
            <person name="Aoyama T."/>
            <person name="Ambrose B.A."/>
            <person name="Ashton N.W."/>
            <person name="Axtell M.J."/>
            <person name="Barker E."/>
            <person name="Barker M.S."/>
            <person name="Bennetzen J.L."/>
            <person name="Bonawitz N.D."/>
            <person name="Chapple C."/>
            <person name="Cheng C."/>
            <person name="Correa L.G."/>
            <person name="Dacre M."/>
            <person name="DeBarry J."/>
            <person name="Dreyer I."/>
            <person name="Elias M."/>
            <person name="Engstrom E.M."/>
            <person name="Estelle M."/>
            <person name="Feng L."/>
            <person name="Finet C."/>
            <person name="Floyd S.K."/>
            <person name="Frommer W.B."/>
            <person name="Fujita T."/>
            <person name="Gramzow L."/>
            <person name="Gutensohn M."/>
            <person name="Harholt J."/>
            <person name="Hattori M."/>
            <person name="Heyl A."/>
            <person name="Hirai T."/>
            <person name="Hiwatashi Y."/>
            <person name="Ishikawa M."/>
            <person name="Iwata M."/>
            <person name="Karol K.G."/>
            <person name="Koehler B."/>
            <person name="Kolukisaoglu U."/>
            <person name="Kubo M."/>
            <person name="Kurata T."/>
            <person name="Lalonde S."/>
            <person name="Li K."/>
            <person name="Li Y."/>
            <person name="Litt A."/>
            <person name="Lyons E."/>
            <person name="Manning G."/>
            <person name="Maruyama T."/>
            <person name="Michael T.P."/>
            <person name="Mikami K."/>
            <person name="Miyazaki S."/>
            <person name="Morinaga S."/>
            <person name="Murata T."/>
            <person name="Mueller-Roeber B."/>
            <person name="Nelson D.R."/>
            <person name="Obara M."/>
            <person name="Oguri Y."/>
            <person name="Olmstead R.G."/>
            <person name="Onodera N."/>
            <person name="Petersen B.L."/>
            <person name="Pils B."/>
            <person name="Prigge M."/>
            <person name="Rensing S.A."/>
            <person name="Riano-Pachon D.M."/>
            <person name="Roberts A.W."/>
            <person name="Sato Y."/>
            <person name="Scheller H.V."/>
            <person name="Schulz B."/>
            <person name="Schulz C."/>
            <person name="Shakirov E.V."/>
            <person name="Shibagaki N."/>
            <person name="Shinohara N."/>
            <person name="Shippen D.E."/>
            <person name="Soerensen I."/>
            <person name="Sotooka R."/>
            <person name="Sugimoto N."/>
            <person name="Sugita M."/>
            <person name="Sumikawa N."/>
            <person name="Tanurdzic M."/>
            <person name="Theissen G."/>
            <person name="Ulvskov P."/>
            <person name="Wakazuki S."/>
            <person name="Weng J.K."/>
            <person name="Willats W.W."/>
            <person name="Wipf D."/>
            <person name="Wolf P.G."/>
            <person name="Yang L."/>
            <person name="Zimmer A.D."/>
            <person name="Zhu Q."/>
            <person name="Mitros T."/>
            <person name="Hellsten U."/>
            <person name="Loque D."/>
            <person name="Otillar R."/>
            <person name="Salamov A."/>
            <person name="Schmutz J."/>
            <person name="Shapiro H."/>
            <person name="Lindquist E."/>
            <person name="Lucas S."/>
            <person name="Rokhsar D."/>
            <person name="Grigoriev I.V."/>
        </authorList>
    </citation>
    <scope>NUCLEOTIDE SEQUENCE [LARGE SCALE GENOMIC DNA]</scope>
</reference>
<dbReference type="AlphaFoldDB" id="D8SVE8"/>
<dbReference type="EMBL" id="GL377645">
    <property type="protein sequence ID" value="EFJ11601.1"/>
    <property type="molecule type" value="Genomic_DNA"/>
</dbReference>
<sequence length="228" mass="25855">MAEVTLLSLPASPFAMSVKMALIEKGVEFETVEENYRASGKSELLVRVNPVTKQVPVLLHRAKPIWESLVILEYVEETWKTQGTHLLPGDGYQRALARFWTNFVITKTGLLIMKRVGDEQLKARDQVLEMIRLMDSEWSKPEYGKPFVFGDKLSLADLALAPIASWKVTFETLGKFEFPDARTCPRMALWLDAIENHPTVQSAILAPDLNLENANVIQKLIKDNKIKF</sequence>